<feature type="region of interest" description="Disordered" evidence="9">
    <location>
        <begin position="75"/>
        <end position="98"/>
    </location>
</feature>
<dbReference type="SUPFAM" id="SSF52058">
    <property type="entry name" value="L domain-like"/>
    <property type="match status" value="3"/>
</dbReference>
<evidence type="ECO:0000256" key="4">
    <source>
        <dbReference type="ARBA" id="ARBA00022729"/>
    </source>
</evidence>
<dbReference type="STRING" id="35608.A0A2U1NC96"/>
<dbReference type="InterPro" id="IPR053211">
    <property type="entry name" value="DNA_repair-toleration"/>
</dbReference>
<keyword evidence="4" id="KW-0732">Signal</keyword>
<dbReference type="SMART" id="SM00369">
    <property type="entry name" value="LRR_TYP"/>
    <property type="match status" value="8"/>
</dbReference>
<dbReference type="Proteomes" id="UP000245207">
    <property type="component" value="Unassembled WGS sequence"/>
</dbReference>
<evidence type="ECO:0000256" key="1">
    <source>
        <dbReference type="ARBA" id="ARBA00004167"/>
    </source>
</evidence>
<gene>
    <name evidence="10" type="ORF">CTI12_AA283490</name>
</gene>
<evidence type="ECO:0000256" key="7">
    <source>
        <dbReference type="ARBA" id="ARBA00023136"/>
    </source>
</evidence>
<comment type="caution">
    <text evidence="10">The sequence shown here is derived from an EMBL/GenBank/DDBJ whole genome shotgun (WGS) entry which is preliminary data.</text>
</comment>
<keyword evidence="5" id="KW-0677">Repeat</keyword>
<feature type="compositionally biased region" description="Polar residues" evidence="9">
    <location>
        <begin position="79"/>
        <end position="98"/>
    </location>
</feature>
<dbReference type="GO" id="GO:0016020">
    <property type="term" value="C:membrane"/>
    <property type="evidence" value="ECO:0007669"/>
    <property type="project" value="UniProtKB-SubCell"/>
</dbReference>
<evidence type="ECO:0000256" key="2">
    <source>
        <dbReference type="ARBA" id="ARBA00022614"/>
    </source>
</evidence>
<reference evidence="10 11" key="1">
    <citation type="journal article" date="2018" name="Mol. Plant">
        <title>The genome of Artemisia annua provides insight into the evolution of Asteraceae family and artemisinin biosynthesis.</title>
        <authorList>
            <person name="Shen Q."/>
            <person name="Zhang L."/>
            <person name="Liao Z."/>
            <person name="Wang S."/>
            <person name="Yan T."/>
            <person name="Shi P."/>
            <person name="Liu M."/>
            <person name="Fu X."/>
            <person name="Pan Q."/>
            <person name="Wang Y."/>
            <person name="Lv Z."/>
            <person name="Lu X."/>
            <person name="Zhang F."/>
            <person name="Jiang W."/>
            <person name="Ma Y."/>
            <person name="Chen M."/>
            <person name="Hao X."/>
            <person name="Li L."/>
            <person name="Tang Y."/>
            <person name="Lv G."/>
            <person name="Zhou Y."/>
            <person name="Sun X."/>
            <person name="Brodelius P.E."/>
            <person name="Rose J.K.C."/>
            <person name="Tang K."/>
        </authorList>
    </citation>
    <scope>NUCLEOTIDE SEQUENCE [LARGE SCALE GENOMIC DNA]</scope>
    <source>
        <strain evidence="11">cv. Huhao1</strain>
        <tissue evidence="10">Leaf</tissue>
    </source>
</reference>
<dbReference type="GO" id="GO:0006952">
    <property type="term" value="P:defense response"/>
    <property type="evidence" value="ECO:0007669"/>
    <property type="project" value="UniProtKB-ARBA"/>
</dbReference>
<evidence type="ECO:0000256" key="5">
    <source>
        <dbReference type="ARBA" id="ARBA00022737"/>
    </source>
</evidence>
<keyword evidence="6" id="KW-1133">Transmembrane helix</keyword>
<dbReference type="FunFam" id="3.80.10.10:FF:000041">
    <property type="entry name" value="LRR receptor-like serine/threonine-protein kinase ERECTA"/>
    <property type="match status" value="2"/>
</dbReference>
<evidence type="ECO:0000256" key="3">
    <source>
        <dbReference type="ARBA" id="ARBA00022692"/>
    </source>
</evidence>
<evidence type="ECO:0000313" key="10">
    <source>
        <dbReference type="EMBL" id="PWA71139.1"/>
    </source>
</evidence>
<dbReference type="Pfam" id="PF13855">
    <property type="entry name" value="LRR_8"/>
    <property type="match status" value="1"/>
</dbReference>
<evidence type="ECO:0000256" key="9">
    <source>
        <dbReference type="SAM" id="MobiDB-lite"/>
    </source>
</evidence>
<keyword evidence="7" id="KW-0472">Membrane</keyword>
<dbReference type="Pfam" id="PF00560">
    <property type="entry name" value="LRR_1"/>
    <property type="match status" value="10"/>
</dbReference>
<organism evidence="10 11">
    <name type="scientific">Artemisia annua</name>
    <name type="common">Sweet wormwood</name>
    <dbReference type="NCBI Taxonomy" id="35608"/>
    <lineage>
        <taxon>Eukaryota</taxon>
        <taxon>Viridiplantae</taxon>
        <taxon>Streptophyta</taxon>
        <taxon>Embryophyta</taxon>
        <taxon>Tracheophyta</taxon>
        <taxon>Spermatophyta</taxon>
        <taxon>Magnoliopsida</taxon>
        <taxon>eudicotyledons</taxon>
        <taxon>Gunneridae</taxon>
        <taxon>Pentapetalae</taxon>
        <taxon>asterids</taxon>
        <taxon>campanulids</taxon>
        <taxon>Asterales</taxon>
        <taxon>Asteraceae</taxon>
        <taxon>Asteroideae</taxon>
        <taxon>Anthemideae</taxon>
        <taxon>Artemisiinae</taxon>
        <taxon>Artemisia</taxon>
    </lineage>
</organism>
<dbReference type="AlphaFoldDB" id="A0A2U1NC96"/>
<accession>A0A2U1NC96</accession>
<dbReference type="GO" id="GO:0051707">
    <property type="term" value="P:response to other organism"/>
    <property type="evidence" value="ECO:0007669"/>
    <property type="project" value="UniProtKB-ARBA"/>
</dbReference>
<dbReference type="SMART" id="SM00365">
    <property type="entry name" value="LRR_SD22"/>
    <property type="match status" value="6"/>
</dbReference>
<dbReference type="InterPro" id="IPR032675">
    <property type="entry name" value="LRR_dom_sf"/>
</dbReference>
<keyword evidence="8" id="KW-0325">Glycoprotein</keyword>
<dbReference type="PANTHER" id="PTHR48060">
    <property type="entry name" value="DNA DAMAGE-REPAIR/TOLERATION PROTEIN DRT100"/>
    <property type="match status" value="1"/>
</dbReference>
<name>A0A2U1NC96_ARTAN</name>
<dbReference type="PANTHER" id="PTHR48060:SF9">
    <property type="entry name" value="LRR RECEPTOR-LIKE SERINE_THREONINE-PROTEIN KINASE GSO1"/>
    <property type="match status" value="1"/>
</dbReference>
<protein>
    <submittedName>
        <fullName evidence="10">Leucine-rich repeat protein</fullName>
    </submittedName>
</protein>
<dbReference type="PRINTS" id="PR00019">
    <property type="entry name" value="LEURICHRPT"/>
</dbReference>
<proteinExistence type="predicted"/>
<keyword evidence="11" id="KW-1185">Reference proteome</keyword>
<dbReference type="EMBL" id="PKPP01003129">
    <property type="protein sequence ID" value="PWA71139.1"/>
    <property type="molecule type" value="Genomic_DNA"/>
</dbReference>
<keyword evidence="2" id="KW-0433">Leucine-rich repeat</keyword>
<evidence type="ECO:0000256" key="8">
    <source>
        <dbReference type="ARBA" id="ARBA00023180"/>
    </source>
</evidence>
<sequence length="719" mass="78984">MAMDETTVRGLLKEQQDCAETLVQQQAATFQLQFDALHAELQAALGQIQGWHARITEALLDDQVTSVSVTATKAVTSSGGQRQSTPRFGVPSTSTNTTKQALLPTPAQTQTTVNANSKPLAIKWISLAERQERLNKGLCFNCDNKWTMKFTLVDTTYTLKGDASLHIRQQQQPRILDNLPTMSPCLLQTWTPQTDCCKSWDGIACGSHGRVVNVSRSGVFFNEDDDYVDTTMSGIISPFLSNLTFLQLLDLSNLKDLRGPIPPEFGKLSRLTHLFLGANNLSGILPDVIFRSFKSLREITLTRNKFSGQIPSSIGHMISITLLAFSENNFSGIIPETIGKLKNLEYLYLSNNNISGLIPESLGLLSKLERLELDQNKLFGTIPASIGGLVSVRILSFFNNELTGVIPPSIGKLRNIQTLGFANNKLSGKLPASIGHLIKLNEIFFYNNQFNGSIPTSFGNLSNLQYLSLPANNLTGRIPSQLAKLGALQILDLSRNKLTGRIPSQLARLQNLSTLDLSFNPLNLVTLPKWFSKLNLGSLMMAKTGLQGSFPWVLLSSSIIWQLDLSSNCLTGELPPLIGNMSNLMFLNLSNNGFSNAIPSEFKNLSSIKDLDLHSNNFSGDINFIFKRNAQPAEFGFFSSIDLSYNSFSGLLVMSLLWCLLYRNIPKELLNMESLKELDVSGNRLAGEIPVHNFSFPTSAFLGNPGLCGAPLPPCNISL</sequence>
<keyword evidence="3" id="KW-0812">Transmembrane</keyword>
<comment type="subcellular location">
    <subcellularLocation>
        <location evidence="1">Membrane</location>
        <topology evidence="1">Single-pass membrane protein</topology>
    </subcellularLocation>
</comment>
<evidence type="ECO:0000256" key="6">
    <source>
        <dbReference type="ARBA" id="ARBA00022989"/>
    </source>
</evidence>
<dbReference type="Gene3D" id="3.80.10.10">
    <property type="entry name" value="Ribonuclease Inhibitor"/>
    <property type="match status" value="4"/>
</dbReference>
<dbReference type="FunFam" id="3.80.10.10:FF:000095">
    <property type="entry name" value="LRR receptor-like serine/threonine-protein kinase GSO1"/>
    <property type="match status" value="1"/>
</dbReference>
<dbReference type="PROSITE" id="PS51450">
    <property type="entry name" value="LRR"/>
    <property type="match status" value="1"/>
</dbReference>
<evidence type="ECO:0000313" key="11">
    <source>
        <dbReference type="Proteomes" id="UP000245207"/>
    </source>
</evidence>
<dbReference type="OrthoDB" id="676979at2759"/>
<dbReference type="InterPro" id="IPR001611">
    <property type="entry name" value="Leu-rich_rpt"/>
</dbReference>
<dbReference type="InterPro" id="IPR003591">
    <property type="entry name" value="Leu-rich_rpt_typical-subtyp"/>
</dbReference>